<keyword evidence="4" id="KW-1185">Reference proteome</keyword>
<gene>
    <name evidence="3" type="ORF">SAMN05216275_106187</name>
</gene>
<evidence type="ECO:0000259" key="2">
    <source>
        <dbReference type="Pfam" id="PF00857"/>
    </source>
</evidence>
<dbReference type="CDD" id="cd00431">
    <property type="entry name" value="cysteine_hydrolases"/>
    <property type="match status" value="1"/>
</dbReference>
<sequence>MSQTYDPRHTAVLLVDPYNDFLSEGGKVWPRVEPVAKQVGLLDHLRSVVTSAREAGVRVMFVPHRRWEPGDYETWNYPNPTQRGIMERHSFARDTWGGEFHPDFQPQPGDVVAREHWAQSGFANTDLDFQLKQHGITHVVLIGLLANTCIESTGRFAMELGYHVTLVRDATAAFLPEMMHAAHELNGPTFAHTVTTTGELTAAFEGAHA</sequence>
<evidence type="ECO:0000256" key="1">
    <source>
        <dbReference type="ARBA" id="ARBA00022801"/>
    </source>
</evidence>
<dbReference type="EMBL" id="FOQY01000006">
    <property type="protein sequence ID" value="SFJ07152.1"/>
    <property type="molecule type" value="Genomic_DNA"/>
</dbReference>
<dbReference type="Proteomes" id="UP000199111">
    <property type="component" value="Unassembled WGS sequence"/>
</dbReference>
<evidence type="ECO:0000313" key="4">
    <source>
        <dbReference type="Proteomes" id="UP000199111"/>
    </source>
</evidence>
<dbReference type="AlphaFoldDB" id="A0A1I3NDA5"/>
<dbReference type="PANTHER" id="PTHR43540:SF16">
    <property type="entry name" value="ISOCHORISMATASE-LIKE DOMAIN-CONTAINING PROTEIN"/>
    <property type="match status" value="1"/>
</dbReference>
<dbReference type="GO" id="GO:0016787">
    <property type="term" value="F:hydrolase activity"/>
    <property type="evidence" value="ECO:0007669"/>
    <property type="project" value="UniProtKB-KW"/>
</dbReference>
<reference evidence="4" key="1">
    <citation type="submission" date="2016-10" db="EMBL/GenBank/DDBJ databases">
        <authorList>
            <person name="Varghese N."/>
            <person name="Submissions S."/>
        </authorList>
    </citation>
    <scope>NUCLEOTIDE SEQUENCE [LARGE SCALE GENOMIC DNA]</scope>
    <source>
        <strain evidence="4">CGMCC 4.2126</strain>
    </source>
</reference>
<name>A0A1I3NDA5_9ACTN</name>
<dbReference type="InterPro" id="IPR036380">
    <property type="entry name" value="Isochorismatase-like_sf"/>
</dbReference>
<dbReference type="Pfam" id="PF00857">
    <property type="entry name" value="Isochorismatase"/>
    <property type="match status" value="1"/>
</dbReference>
<dbReference type="InterPro" id="IPR000868">
    <property type="entry name" value="Isochorismatase-like_dom"/>
</dbReference>
<dbReference type="SUPFAM" id="SSF52499">
    <property type="entry name" value="Isochorismatase-like hydrolases"/>
    <property type="match status" value="1"/>
</dbReference>
<organism evidence="3 4">
    <name type="scientific">Streptosporangium canum</name>
    <dbReference type="NCBI Taxonomy" id="324952"/>
    <lineage>
        <taxon>Bacteria</taxon>
        <taxon>Bacillati</taxon>
        <taxon>Actinomycetota</taxon>
        <taxon>Actinomycetes</taxon>
        <taxon>Streptosporangiales</taxon>
        <taxon>Streptosporangiaceae</taxon>
        <taxon>Streptosporangium</taxon>
    </lineage>
</organism>
<dbReference type="Gene3D" id="3.40.50.850">
    <property type="entry name" value="Isochorismatase-like"/>
    <property type="match status" value="1"/>
</dbReference>
<proteinExistence type="predicted"/>
<dbReference type="RefSeq" id="WP_093887025.1">
    <property type="nucleotide sequence ID" value="NZ_FOQY01000006.1"/>
</dbReference>
<dbReference type="PANTHER" id="PTHR43540">
    <property type="entry name" value="PEROXYUREIDOACRYLATE/UREIDOACRYLATE AMIDOHYDROLASE-RELATED"/>
    <property type="match status" value="1"/>
</dbReference>
<feature type="domain" description="Isochorismatase-like" evidence="2">
    <location>
        <begin position="10"/>
        <end position="196"/>
    </location>
</feature>
<keyword evidence="1" id="KW-0378">Hydrolase</keyword>
<dbReference type="InterPro" id="IPR050272">
    <property type="entry name" value="Isochorismatase-like_hydrls"/>
</dbReference>
<protein>
    <submittedName>
        <fullName evidence="3">Nicotinamidase-related amidase</fullName>
    </submittedName>
</protein>
<dbReference type="GeneID" id="96298129"/>
<accession>A0A1I3NDA5</accession>
<evidence type="ECO:0000313" key="3">
    <source>
        <dbReference type="EMBL" id="SFJ07152.1"/>
    </source>
</evidence>